<organism evidence="1 2">
    <name type="scientific">Candidatus Woesebacteria bacterium RIFCSPLOWO2_01_FULL_39_10b</name>
    <dbReference type="NCBI Taxonomy" id="1802517"/>
    <lineage>
        <taxon>Bacteria</taxon>
        <taxon>Candidatus Woeseibacteriota</taxon>
    </lineage>
</organism>
<gene>
    <name evidence="1" type="ORF">A2892_01825</name>
</gene>
<proteinExistence type="predicted"/>
<protein>
    <submittedName>
        <fullName evidence="1">Uncharacterized protein</fullName>
    </submittedName>
</protein>
<dbReference type="STRING" id="1802517.A2892_01825"/>
<reference evidence="1 2" key="1">
    <citation type="journal article" date="2016" name="Nat. Commun.">
        <title>Thousands of microbial genomes shed light on interconnected biogeochemical processes in an aquifer system.</title>
        <authorList>
            <person name="Anantharaman K."/>
            <person name="Brown C.T."/>
            <person name="Hug L.A."/>
            <person name="Sharon I."/>
            <person name="Castelle C.J."/>
            <person name="Probst A.J."/>
            <person name="Thomas B.C."/>
            <person name="Singh A."/>
            <person name="Wilkins M.J."/>
            <person name="Karaoz U."/>
            <person name="Brodie E.L."/>
            <person name="Williams K.H."/>
            <person name="Hubbard S.S."/>
            <person name="Banfield J.F."/>
        </authorList>
    </citation>
    <scope>NUCLEOTIDE SEQUENCE [LARGE SCALE GENOMIC DNA]</scope>
</reference>
<name>A0A1F8B9P0_9BACT</name>
<dbReference type="EMBL" id="MGHD01000003">
    <property type="protein sequence ID" value="OGM60761.1"/>
    <property type="molecule type" value="Genomic_DNA"/>
</dbReference>
<comment type="caution">
    <text evidence="1">The sequence shown here is derived from an EMBL/GenBank/DDBJ whole genome shotgun (WGS) entry which is preliminary data.</text>
</comment>
<sequence length="200" mass="23037">MNKISDQPEKLITSKMPGETESQYTAFLLYCEVGSVSKLIQAWQQICRNPVGELSVIFGTKLGNLPSERTIERWSVKYQWIKRADKKLTEDLESLKKKSTQIRQKRAYLITEAFWSKLQALKKQMQAGEPATVQEVKALWEMHRTEFGESIGKHQIVGGIDEAEQKPLTPEEEKLSKEITKLEMEFNKKQLEDNKDDSSS</sequence>
<evidence type="ECO:0000313" key="1">
    <source>
        <dbReference type="EMBL" id="OGM60761.1"/>
    </source>
</evidence>
<evidence type="ECO:0000313" key="2">
    <source>
        <dbReference type="Proteomes" id="UP000176404"/>
    </source>
</evidence>
<dbReference type="Proteomes" id="UP000176404">
    <property type="component" value="Unassembled WGS sequence"/>
</dbReference>
<accession>A0A1F8B9P0</accession>
<dbReference type="AlphaFoldDB" id="A0A1F8B9P0"/>